<accession>A0ABQ5HJZ9</accession>
<organism evidence="2 3">
    <name type="scientific">Tanacetum coccineum</name>
    <dbReference type="NCBI Taxonomy" id="301880"/>
    <lineage>
        <taxon>Eukaryota</taxon>
        <taxon>Viridiplantae</taxon>
        <taxon>Streptophyta</taxon>
        <taxon>Embryophyta</taxon>
        <taxon>Tracheophyta</taxon>
        <taxon>Spermatophyta</taxon>
        <taxon>Magnoliopsida</taxon>
        <taxon>eudicotyledons</taxon>
        <taxon>Gunneridae</taxon>
        <taxon>Pentapetalae</taxon>
        <taxon>asterids</taxon>
        <taxon>campanulids</taxon>
        <taxon>Asterales</taxon>
        <taxon>Asteraceae</taxon>
        <taxon>Asteroideae</taxon>
        <taxon>Anthemideae</taxon>
        <taxon>Anthemidinae</taxon>
        <taxon>Tanacetum</taxon>
    </lineage>
</organism>
<dbReference type="InterPro" id="IPR044730">
    <property type="entry name" value="RNase_H-like_dom_plant"/>
</dbReference>
<evidence type="ECO:0000313" key="2">
    <source>
        <dbReference type="EMBL" id="GJT87844.1"/>
    </source>
</evidence>
<dbReference type="GO" id="GO:0003964">
    <property type="term" value="F:RNA-directed DNA polymerase activity"/>
    <property type="evidence" value="ECO:0007669"/>
    <property type="project" value="UniProtKB-KW"/>
</dbReference>
<gene>
    <name evidence="2" type="ORF">Tco_1069561</name>
</gene>
<keyword evidence="3" id="KW-1185">Reference proteome</keyword>
<feature type="domain" description="RNase H type-1" evidence="1">
    <location>
        <begin position="2"/>
        <end position="102"/>
    </location>
</feature>
<proteinExistence type="predicted"/>
<sequence length="134" mass="15188">MRCHNRLVLVAGCRRVAFSTSVVEAEAKAILWAIQMAQAKGFANVVLETDSDILVNAFTQDKVLYHIRALFLHIQRLCLLFDSFSWSFVRREGNKVAHEMARIALKDNVDDMYDGCVPRSVEAFVQHDVNSLFG</sequence>
<reference evidence="2" key="2">
    <citation type="submission" date="2022-01" db="EMBL/GenBank/DDBJ databases">
        <authorList>
            <person name="Yamashiro T."/>
            <person name="Shiraishi A."/>
            <person name="Satake H."/>
            <person name="Nakayama K."/>
        </authorList>
    </citation>
    <scope>NUCLEOTIDE SEQUENCE</scope>
</reference>
<dbReference type="InterPro" id="IPR012337">
    <property type="entry name" value="RNaseH-like_sf"/>
</dbReference>
<dbReference type="SUPFAM" id="SSF53098">
    <property type="entry name" value="Ribonuclease H-like"/>
    <property type="match status" value="1"/>
</dbReference>
<dbReference type="Pfam" id="PF13456">
    <property type="entry name" value="RVT_3"/>
    <property type="match status" value="1"/>
</dbReference>
<comment type="caution">
    <text evidence="2">The sequence shown here is derived from an EMBL/GenBank/DDBJ whole genome shotgun (WGS) entry which is preliminary data.</text>
</comment>
<reference evidence="2" key="1">
    <citation type="journal article" date="2022" name="Int. J. Mol. Sci.">
        <title>Draft Genome of Tanacetum Coccineum: Genomic Comparison of Closely Related Tanacetum-Family Plants.</title>
        <authorList>
            <person name="Yamashiro T."/>
            <person name="Shiraishi A."/>
            <person name="Nakayama K."/>
            <person name="Satake H."/>
        </authorList>
    </citation>
    <scope>NUCLEOTIDE SEQUENCE</scope>
</reference>
<dbReference type="PANTHER" id="PTHR47074:SF11">
    <property type="entry name" value="REVERSE TRANSCRIPTASE-LIKE PROTEIN"/>
    <property type="match status" value="1"/>
</dbReference>
<keyword evidence="2" id="KW-0695">RNA-directed DNA polymerase</keyword>
<evidence type="ECO:0000259" key="1">
    <source>
        <dbReference type="Pfam" id="PF13456"/>
    </source>
</evidence>
<dbReference type="CDD" id="cd06222">
    <property type="entry name" value="RNase_H_like"/>
    <property type="match status" value="1"/>
</dbReference>
<dbReference type="PANTHER" id="PTHR47074">
    <property type="entry name" value="BNAC02G40300D PROTEIN"/>
    <property type="match status" value="1"/>
</dbReference>
<dbReference type="Gene3D" id="3.30.420.10">
    <property type="entry name" value="Ribonuclease H-like superfamily/Ribonuclease H"/>
    <property type="match status" value="1"/>
</dbReference>
<keyword evidence="2" id="KW-0548">Nucleotidyltransferase</keyword>
<dbReference type="InterPro" id="IPR036397">
    <property type="entry name" value="RNaseH_sf"/>
</dbReference>
<evidence type="ECO:0000313" key="3">
    <source>
        <dbReference type="Proteomes" id="UP001151760"/>
    </source>
</evidence>
<dbReference type="Proteomes" id="UP001151760">
    <property type="component" value="Unassembled WGS sequence"/>
</dbReference>
<dbReference type="EMBL" id="BQNB010019674">
    <property type="protein sequence ID" value="GJT87844.1"/>
    <property type="molecule type" value="Genomic_DNA"/>
</dbReference>
<dbReference type="InterPro" id="IPR052929">
    <property type="entry name" value="RNase_H-like_EbsB-rel"/>
</dbReference>
<name>A0ABQ5HJZ9_9ASTR</name>
<dbReference type="InterPro" id="IPR002156">
    <property type="entry name" value="RNaseH_domain"/>
</dbReference>
<keyword evidence="2" id="KW-0808">Transferase</keyword>
<protein>
    <submittedName>
        <fullName evidence="2">Reverse transcriptase</fullName>
    </submittedName>
</protein>